<evidence type="ECO:0000313" key="2">
    <source>
        <dbReference type="Proteomes" id="UP000548685"/>
    </source>
</evidence>
<dbReference type="RefSeq" id="WP_272917035.1">
    <property type="nucleotide sequence ID" value="NZ_BAAADZ010000001.1"/>
</dbReference>
<gene>
    <name evidence="1" type="ORF">FHS52_002866</name>
</gene>
<organism evidence="1 2">
    <name type="scientific">Erythrobacter ramosus</name>
    <dbReference type="NCBI Taxonomy" id="35811"/>
    <lineage>
        <taxon>Bacteria</taxon>
        <taxon>Pseudomonadati</taxon>
        <taxon>Pseudomonadota</taxon>
        <taxon>Alphaproteobacteria</taxon>
        <taxon>Sphingomonadales</taxon>
        <taxon>Erythrobacteraceae</taxon>
        <taxon>Erythrobacter/Porphyrobacter group</taxon>
        <taxon>Erythrobacter</taxon>
    </lineage>
</organism>
<comment type="caution">
    <text evidence="1">The sequence shown here is derived from an EMBL/GenBank/DDBJ whole genome shotgun (WGS) entry which is preliminary data.</text>
</comment>
<dbReference type="Proteomes" id="UP000548685">
    <property type="component" value="Unassembled WGS sequence"/>
</dbReference>
<dbReference type="EMBL" id="JACICE010000004">
    <property type="protein sequence ID" value="MBB3776873.1"/>
    <property type="molecule type" value="Genomic_DNA"/>
</dbReference>
<proteinExistence type="predicted"/>
<keyword evidence="2" id="KW-1185">Reference proteome</keyword>
<protein>
    <submittedName>
        <fullName evidence="1">Uncharacterized protein</fullName>
    </submittedName>
</protein>
<sequence>MLIDAKQRGVLPVACDSQDLEAVVVIDEEGGSDSPFDGEV</sequence>
<accession>A0ABR6I1T1</accession>
<name>A0ABR6I1T1_9SPHN</name>
<evidence type="ECO:0000313" key="1">
    <source>
        <dbReference type="EMBL" id="MBB3776873.1"/>
    </source>
</evidence>
<reference evidence="1 2" key="1">
    <citation type="submission" date="2020-08" db="EMBL/GenBank/DDBJ databases">
        <title>Genomic Encyclopedia of Type Strains, Phase IV (KMG-IV): sequencing the most valuable type-strain genomes for metagenomic binning, comparative biology and taxonomic classification.</title>
        <authorList>
            <person name="Goeker M."/>
        </authorList>
    </citation>
    <scope>NUCLEOTIDE SEQUENCE [LARGE SCALE GENOMIC DNA]</scope>
    <source>
        <strain evidence="1 2">DSM 8510</strain>
    </source>
</reference>